<dbReference type="Proteomes" id="UP000216207">
    <property type="component" value="Unassembled WGS sequence"/>
</dbReference>
<evidence type="ECO:0008006" key="3">
    <source>
        <dbReference type="Google" id="ProtNLM"/>
    </source>
</evidence>
<evidence type="ECO:0000313" key="1">
    <source>
        <dbReference type="EMBL" id="PAE90004.1"/>
    </source>
</evidence>
<comment type="caution">
    <text evidence="1">The sequence shown here is derived from an EMBL/GenBank/DDBJ whole genome shotgun (WGS) entry which is preliminary data.</text>
</comment>
<sequence>MLAPIVLALVELEAYKSKILSQLRKNRYRILHNQSPILRGEDVKAVQRAVAVATDAVVGPATETTVRNYQEARGLEGFILLSVSYPFMLSY</sequence>
<name>A0A268P2L2_SHOCL</name>
<organism evidence="1 2">
    <name type="scientific">Shouchella clausii</name>
    <name type="common">Alkalihalobacillus clausii</name>
    <dbReference type="NCBI Taxonomy" id="79880"/>
    <lineage>
        <taxon>Bacteria</taxon>
        <taxon>Bacillati</taxon>
        <taxon>Bacillota</taxon>
        <taxon>Bacilli</taxon>
        <taxon>Bacillales</taxon>
        <taxon>Bacillaceae</taxon>
        <taxon>Shouchella</taxon>
    </lineage>
</organism>
<reference evidence="1 2" key="1">
    <citation type="submission" date="2017-07" db="EMBL/GenBank/DDBJ databases">
        <title>Isolation and whole genome analysis of endospore-forming bacteria from heroin.</title>
        <authorList>
            <person name="Kalinowski J."/>
            <person name="Ahrens B."/>
            <person name="Al-Dilaimi A."/>
            <person name="Winkler A."/>
            <person name="Wibberg D."/>
            <person name="Schleenbecker U."/>
            <person name="Ruckert C."/>
            <person name="Wolfel R."/>
            <person name="Grass G."/>
        </authorList>
    </citation>
    <scope>NUCLEOTIDE SEQUENCE [LARGE SCALE GENOMIC DNA]</scope>
    <source>
        <strain evidence="1 2">7539</strain>
    </source>
</reference>
<dbReference type="EMBL" id="NPCC01000005">
    <property type="protein sequence ID" value="PAE90004.1"/>
    <property type="molecule type" value="Genomic_DNA"/>
</dbReference>
<dbReference type="AlphaFoldDB" id="A0A268P2L2"/>
<gene>
    <name evidence="1" type="ORF">CHH72_03180</name>
</gene>
<evidence type="ECO:0000313" key="2">
    <source>
        <dbReference type="Proteomes" id="UP000216207"/>
    </source>
</evidence>
<protein>
    <recommendedName>
        <fullName evidence="3">Peptidoglycan binding-like domain-containing protein</fullName>
    </recommendedName>
</protein>
<proteinExistence type="predicted"/>
<accession>A0A268P2L2</accession>